<dbReference type="Pfam" id="PF02348">
    <property type="entry name" value="CTP_transf_3"/>
    <property type="match status" value="1"/>
</dbReference>
<dbReference type="HOGENOM" id="CLU_042930_2_0_10"/>
<dbReference type="eggNOG" id="COG1083">
    <property type="taxonomic scope" value="Bacteria"/>
</dbReference>
<dbReference type="RefSeq" id="WP_009125322.1">
    <property type="nucleotide sequence ID" value="NZ_GL882633.1"/>
</dbReference>
<dbReference type="InterPro" id="IPR050793">
    <property type="entry name" value="CMP-NeuNAc_synthase"/>
</dbReference>
<dbReference type="PANTHER" id="PTHR21485">
    <property type="entry name" value="HAD SUPERFAMILY MEMBERS CMAS AND KDSC"/>
    <property type="match status" value="1"/>
</dbReference>
<dbReference type="GeneID" id="86049640"/>
<keyword evidence="1" id="KW-0548">Nucleotidyltransferase</keyword>
<evidence type="ECO:0000313" key="1">
    <source>
        <dbReference type="EMBL" id="EGF56914.1"/>
    </source>
</evidence>
<dbReference type="STRING" id="763034.HMPREF9446_02057"/>
<dbReference type="CDD" id="cd02513">
    <property type="entry name" value="CMP-NeuAc_Synthase"/>
    <property type="match status" value="1"/>
</dbReference>
<dbReference type="Proteomes" id="UP000003416">
    <property type="component" value="Unassembled WGS sequence"/>
</dbReference>
<evidence type="ECO:0000313" key="2">
    <source>
        <dbReference type="Proteomes" id="UP000003416"/>
    </source>
</evidence>
<name>F3PTI9_9BACE</name>
<keyword evidence="1" id="KW-0808">Transferase</keyword>
<dbReference type="EMBL" id="AFBN01000036">
    <property type="protein sequence ID" value="EGF56914.1"/>
    <property type="molecule type" value="Genomic_DNA"/>
</dbReference>
<dbReference type="SUPFAM" id="SSF53448">
    <property type="entry name" value="Nucleotide-diphospho-sugar transferases"/>
    <property type="match status" value="1"/>
</dbReference>
<accession>F3PTI9</accession>
<organism evidence="1 2">
    <name type="scientific">Bacteroides fluxus YIT 12057</name>
    <dbReference type="NCBI Taxonomy" id="763034"/>
    <lineage>
        <taxon>Bacteria</taxon>
        <taxon>Pseudomonadati</taxon>
        <taxon>Bacteroidota</taxon>
        <taxon>Bacteroidia</taxon>
        <taxon>Bacteroidales</taxon>
        <taxon>Bacteroidaceae</taxon>
        <taxon>Bacteroides</taxon>
    </lineage>
</organism>
<keyword evidence="2" id="KW-1185">Reference proteome</keyword>
<reference evidence="1 2" key="1">
    <citation type="submission" date="2011-02" db="EMBL/GenBank/DDBJ databases">
        <authorList>
            <person name="Weinstock G."/>
            <person name="Sodergren E."/>
            <person name="Clifton S."/>
            <person name="Fulton L."/>
            <person name="Fulton B."/>
            <person name="Courtney L."/>
            <person name="Fronick C."/>
            <person name="Harrison M."/>
            <person name="Strong C."/>
            <person name="Farmer C."/>
            <person name="Delahaunty K."/>
            <person name="Markovic C."/>
            <person name="Hall O."/>
            <person name="Minx P."/>
            <person name="Tomlinson C."/>
            <person name="Mitreva M."/>
            <person name="Hou S."/>
            <person name="Chen J."/>
            <person name="Wollam A."/>
            <person name="Pepin K.H."/>
            <person name="Johnson M."/>
            <person name="Bhonagiri V."/>
            <person name="Zhang X."/>
            <person name="Suruliraj S."/>
            <person name="Warren W."/>
            <person name="Chinwalla A."/>
            <person name="Mardis E.R."/>
            <person name="Wilson R.K."/>
        </authorList>
    </citation>
    <scope>NUCLEOTIDE SEQUENCE [LARGE SCALE GENOMIC DNA]</scope>
    <source>
        <strain evidence="1 2">YIT 12057</strain>
    </source>
</reference>
<comment type="caution">
    <text evidence="1">The sequence shown here is derived from an EMBL/GenBank/DDBJ whole genome shotgun (WGS) entry which is preliminary data.</text>
</comment>
<dbReference type="GO" id="GO:0008781">
    <property type="term" value="F:N-acylneuraminate cytidylyltransferase activity"/>
    <property type="evidence" value="ECO:0007669"/>
    <property type="project" value="TreeGrafter"/>
</dbReference>
<gene>
    <name evidence="1" type="ORF">HMPREF9446_02057</name>
</gene>
<protein>
    <submittedName>
        <fullName evidence="1">Cytidylyltransferase</fullName>
    </submittedName>
</protein>
<dbReference type="PANTHER" id="PTHR21485:SF3">
    <property type="entry name" value="N-ACYLNEURAMINATE CYTIDYLYLTRANSFERASE"/>
    <property type="match status" value="1"/>
</dbReference>
<dbReference type="Gene3D" id="3.90.550.10">
    <property type="entry name" value="Spore Coat Polysaccharide Biosynthesis Protein SpsA, Chain A"/>
    <property type="match status" value="1"/>
</dbReference>
<proteinExistence type="predicted"/>
<dbReference type="InterPro" id="IPR029044">
    <property type="entry name" value="Nucleotide-diphossugar_trans"/>
</dbReference>
<sequence>MNYNIAFVPVRKGSKGVSGKNTRLLCGKPLLCWILDTLVQSSFFDEIWLATDCDETEKITIGRYGEEVKIYRRSDTSATDKSSVMEVIKEFIFWREPADSDWFCLFQSTSPFTTLGDIKKMLEMANSGRYDSIVSCVRLKKFRWSETATPLDYSFANKPRRQDYKGFLVESGSFYSASVRIVLSEPYILSGEVGIVEVDSELAIDIDEPRDWMEAEYIAANTILKL</sequence>
<dbReference type="InterPro" id="IPR003329">
    <property type="entry name" value="Cytidylyl_trans"/>
</dbReference>
<dbReference type="AlphaFoldDB" id="F3PTI9"/>